<evidence type="ECO:0000313" key="2">
    <source>
        <dbReference type="Proteomes" id="UP001359559"/>
    </source>
</evidence>
<evidence type="ECO:0000313" key="1">
    <source>
        <dbReference type="EMBL" id="KAK7319723.1"/>
    </source>
</evidence>
<keyword evidence="2" id="KW-1185">Reference proteome</keyword>
<protein>
    <submittedName>
        <fullName evidence="1">Uncharacterized protein</fullName>
    </submittedName>
</protein>
<reference evidence="1 2" key="1">
    <citation type="submission" date="2024-01" db="EMBL/GenBank/DDBJ databases">
        <title>The genomes of 5 underutilized Papilionoideae crops provide insights into root nodulation and disease resistance.</title>
        <authorList>
            <person name="Yuan L."/>
        </authorList>
    </citation>
    <scope>NUCLEOTIDE SEQUENCE [LARGE SCALE GENOMIC DNA]</scope>
    <source>
        <strain evidence="1">LY-2023</strain>
        <tissue evidence="1">Leaf</tissue>
    </source>
</reference>
<proteinExistence type="predicted"/>
<dbReference type="Proteomes" id="UP001359559">
    <property type="component" value="Unassembled WGS sequence"/>
</dbReference>
<gene>
    <name evidence="1" type="ORF">RJT34_04448</name>
</gene>
<organism evidence="1 2">
    <name type="scientific">Clitoria ternatea</name>
    <name type="common">Butterfly pea</name>
    <dbReference type="NCBI Taxonomy" id="43366"/>
    <lineage>
        <taxon>Eukaryota</taxon>
        <taxon>Viridiplantae</taxon>
        <taxon>Streptophyta</taxon>
        <taxon>Embryophyta</taxon>
        <taxon>Tracheophyta</taxon>
        <taxon>Spermatophyta</taxon>
        <taxon>Magnoliopsida</taxon>
        <taxon>eudicotyledons</taxon>
        <taxon>Gunneridae</taxon>
        <taxon>Pentapetalae</taxon>
        <taxon>rosids</taxon>
        <taxon>fabids</taxon>
        <taxon>Fabales</taxon>
        <taxon>Fabaceae</taxon>
        <taxon>Papilionoideae</taxon>
        <taxon>50 kb inversion clade</taxon>
        <taxon>NPAAA clade</taxon>
        <taxon>indigoferoid/millettioid clade</taxon>
        <taxon>Phaseoleae</taxon>
        <taxon>Clitoria</taxon>
    </lineage>
</organism>
<dbReference type="EMBL" id="JAYKXN010000001">
    <property type="protein sequence ID" value="KAK7319723.1"/>
    <property type="molecule type" value="Genomic_DNA"/>
</dbReference>
<accession>A0AAN9KP41</accession>
<name>A0AAN9KP41_CLITE</name>
<dbReference type="AlphaFoldDB" id="A0AAN9KP41"/>
<comment type="caution">
    <text evidence="1">The sequence shown here is derived from an EMBL/GenBank/DDBJ whole genome shotgun (WGS) entry which is preliminary data.</text>
</comment>
<sequence length="98" mass="10701">MSSKQIGIQIGMRIYVGAESLFGTTPKPPFTFVHLRFVAFNATLLPLCVFGCDEEFRSIEANGNTLHWPEGASTSLRPTAFTGKSRIPLRFAVLAVGI</sequence>